<feature type="binding site" evidence="5">
    <location>
        <position position="342"/>
    </location>
    <ligand>
        <name>Zn(2+)</name>
        <dbReference type="ChEBI" id="CHEBI:29105"/>
        <note>catalytic</note>
    </ligand>
</feature>
<dbReference type="EMBL" id="GFPF01004884">
    <property type="protein sequence ID" value="MAA16030.1"/>
    <property type="molecule type" value="Transcribed_RNA"/>
</dbReference>
<feature type="domain" description="Peptidase M12B" evidence="6">
    <location>
        <begin position="180"/>
        <end position="405"/>
    </location>
</feature>
<dbReference type="GO" id="GO:0006509">
    <property type="term" value="P:membrane protein ectodomain proteolysis"/>
    <property type="evidence" value="ECO:0007669"/>
    <property type="project" value="TreeGrafter"/>
</dbReference>
<keyword evidence="5" id="KW-0479">Metal-binding</keyword>
<proteinExistence type="predicted"/>
<evidence type="ECO:0000256" key="2">
    <source>
        <dbReference type="ARBA" id="ARBA00022801"/>
    </source>
</evidence>
<dbReference type="InterPro" id="IPR024079">
    <property type="entry name" value="MetalloPept_cat_dom_sf"/>
</dbReference>
<comment type="caution">
    <text evidence="5">Lacks conserved residue(s) required for the propagation of feature annotation.</text>
</comment>
<keyword evidence="4" id="KW-0482">Metalloprotease</keyword>
<dbReference type="GO" id="GO:0004222">
    <property type="term" value="F:metalloendopeptidase activity"/>
    <property type="evidence" value="ECO:0007669"/>
    <property type="project" value="InterPro"/>
</dbReference>
<evidence type="ECO:0000256" key="4">
    <source>
        <dbReference type="ARBA" id="ARBA00023049"/>
    </source>
</evidence>
<evidence type="ECO:0000313" key="7">
    <source>
        <dbReference type="EMBL" id="MAA16030.1"/>
    </source>
</evidence>
<keyword evidence="1" id="KW-0645">Protease</keyword>
<feature type="active site" evidence="5">
    <location>
        <position position="333"/>
    </location>
</feature>
<dbReference type="Pfam" id="PF13688">
    <property type="entry name" value="Reprolysin_5"/>
    <property type="match status" value="1"/>
</dbReference>
<dbReference type="AlphaFoldDB" id="A0A224YQB1"/>
<dbReference type="PANTHER" id="PTHR11905">
    <property type="entry name" value="ADAM A DISINTEGRIN AND METALLOPROTEASE DOMAIN"/>
    <property type="match status" value="1"/>
</dbReference>
<accession>A0A224YQB1</accession>
<dbReference type="CDD" id="cd04272">
    <property type="entry name" value="ZnMc_salivary_gland_MPs"/>
    <property type="match status" value="1"/>
</dbReference>
<dbReference type="PROSITE" id="PS50215">
    <property type="entry name" value="ADAM_MEPRO"/>
    <property type="match status" value="1"/>
</dbReference>
<evidence type="ECO:0000256" key="5">
    <source>
        <dbReference type="PROSITE-ProRule" id="PRU00276"/>
    </source>
</evidence>
<protein>
    <submittedName>
        <fullName evidence="7">Reprolysin</fullName>
    </submittedName>
</protein>
<dbReference type="Gene3D" id="3.40.1620.60">
    <property type="match status" value="1"/>
</dbReference>
<evidence type="ECO:0000256" key="3">
    <source>
        <dbReference type="ARBA" id="ARBA00022833"/>
    </source>
</evidence>
<dbReference type="InterPro" id="IPR034030">
    <property type="entry name" value="ZnMc_salivary_gland_MPs"/>
</dbReference>
<organism evidence="7">
    <name type="scientific">Rhipicephalus zambeziensis</name>
    <dbReference type="NCBI Taxonomy" id="60191"/>
    <lineage>
        <taxon>Eukaryota</taxon>
        <taxon>Metazoa</taxon>
        <taxon>Ecdysozoa</taxon>
        <taxon>Arthropoda</taxon>
        <taxon>Chelicerata</taxon>
        <taxon>Arachnida</taxon>
        <taxon>Acari</taxon>
        <taxon>Parasitiformes</taxon>
        <taxon>Ixodida</taxon>
        <taxon>Ixodoidea</taxon>
        <taxon>Ixodidae</taxon>
        <taxon>Rhipicephalinae</taxon>
        <taxon>Rhipicephalus</taxon>
        <taxon>Rhipicephalus</taxon>
    </lineage>
</organism>
<dbReference type="SUPFAM" id="SSF55486">
    <property type="entry name" value="Metalloproteases ('zincins'), catalytic domain"/>
    <property type="match status" value="1"/>
</dbReference>
<evidence type="ECO:0000256" key="1">
    <source>
        <dbReference type="ARBA" id="ARBA00022670"/>
    </source>
</evidence>
<evidence type="ECO:0000259" key="6">
    <source>
        <dbReference type="PROSITE" id="PS50215"/>
    </source>
</evidence>
<feature type="binding site" evidence="5">
    <location>
        <position position="336"/>
    </location>
    <ligand>
        <name>Zn(2+)</name>
        <dbReference type="ChEBI" id="CHEBI:29105"/>
        <note>catalytic</note>
    </ligand>
</feature>
<dbReference type="Gene3D" id="3.40.390.10">
    <property type="entry name" value="Collagenase (Catalytic Domain)"/>
    <property type="match status" value="1"/>
</dbReference>
<sequence>MEYLAFARVVHMLCIIRSCQVAELPNHRVVVYPEVFDGRDEGTRVLKVNDDITLNLEPSSVLHENFFVRTYRNGVPEHQYYDVGALQKNFYHDERRLAAVILSEEGRAVKVEGVIGPNLKIRPLETTERSEYGRQAHVVELIEDDSPAEVYGKITESKLEIAERAARSGFDSSKFTVRVIYPEIFIVCDTWFQSGFRYNESLIIRYLMVTLQVVNLRYRTVRSPTVKLVFRGMEMSNWTQEREYYVYAGGDDIDAYKSLLNLVTFCKKRNETYGSFDLVYFTTGYDMVAMDDRQRLDSLAGYAFVASACTENRQQLGEDRAYSYKGIRITAHEVAHTLGCSHDGTSAPGVVKVFTPDSRRCPWDDGYIMSYKEDDFRSMQFSTCCAYDIAQMSWTYEAGCLHRIDSTKFPPYQNQTYRLPGDFLNITTQCRMAYPKLYNTYFMKEKGTYNCKAQCFVDGRQFNAGNASWPVLLIDGTPCLQEWGYRNHICINGMCVPDWREPRHGRRKPRHGKQ</sequence>
<name>A0A224YQB1_9ACAR</name>
<dbReference type="PANTHER" id="PTHR11905:SF159">
    <property type="entry name" value="ADAM METALLOPROTEASE"/>
    <property type="match status" value="1"/>
</dbReference>
<dbReference type="InterPro" id="IPR001590">
    <property type="entry name" value="Peptidase_M12B"/>
</dbReference>
<keyword evidence="2" id="KW-0378">Hydrolase</keyword>
<reference evidence="7" key="1">
    <citation type="journal article" date="2017" name="Parasit. Vectors">
        <title>Sialotranscriptomics of Rhipicephalus zambeziensis reveals intricate expression profiles of secretory proteins and suggests tight temporal transcriptional regulation during blood-feeding.</title>
        <authorList>
            <person name="de Castro M.H."/>
            <person name="de Klerk D."/>
            <person name="Pienaar R."/>
            <person name="Rees D.J.G."/>
            <person name="Mans B.J."/>
        </authorList>
    </citation>
    <scope>NUCLEOTIDE SEQUENCE</scope>
    <source>
        <tissue evidence="7">Salivary glands</tissue>
    </source>
</reference>
<dbReference type="GO" id="GO:0046872">
    <property type="term" value="F:metal ion binding"/>
    <property type="evidence" value="ECO:0007669"/>
    <property type="project" value="UniProtKB-KW"/>
</dbReference>
<feature type="binding site" evidence="5">
    <location>
        <position position="332"/>
    </location>
    <ligand>
        <name>Zn(2+)</name>
        <dbReference type="ChEBI" id="CHEBI:29105"/>
        <note>catalytic</note>
    </ligand>
</feature>
<keyword evidence="3 5" id="KW-0862">Zinc</keyword>